<dbReference type="InterPro" id="IPR036457">
    <property type="entry name" value="PPM-type-like_dom_sf"/>
</dbReference>
<dbReference type="SMART" id="SM00304">
    <property type="entry name" value="HAMP"/>
    <property type="match status" value="1"/>
</dbReference>
<proteinExistence type="predicted"/>
<dbReference type="PANTHER" id="PTHR43156:SF2">
    <property type="entry name" value="STAGE II SPORULATION PROTEIN E"/>
    <property type="match status" value="1"/>
</dbReference>
<organism evidence="10 11">
    <name type="scientific">Methanoculleus frigidifontis</name>
    <dbReference type="NCBI Taxonomy" id="2584085"/>
    <lineage>
        <taxon>Archaea</taxon>
        <taxon>Methanobacteriati</taxon>
        <taxon>Methanobacteriota</taxon>
        <taxon>Stenosarchaea group</taxon>
        <taxon>Methanomicrobia</taxon>
        <taxon>Methanomicrobiales</taxon>
        <taxon>Methanomicrobiaceae</taxon>
        <taxon>Methanoculleus</taxon>
    </lineage>
</organism>
<dbReference type="InterPro" id="IPR052016">
    <property type="entry name" value="Bact_Sigma-Reg"/>
</dbReference>
<evidence type="ECO:0000256" key="3">
    <source>
        <dbReference type="ARBA" id="ARBA00022692"/>
    </source>
</evidence>
<dbReference type="Gene3D" id="3.60.40.10">
    <property type="entry name" value="PPM-type phosphatase domain"/>
    <property type="match status" value="1"/>
</dbReference>
<evidence type="ECO:0000259" key="9">
    <source>
        <dbReference type="PROSITE" id="PS51746"/>
    </source>
</evidence>
<dbReference type="SUPFAM" id="SSF81606">
    <property type="entry name" value="PP2C-like"/>
    <property type="match status" value="1"/>
</dbReference>
<dbReference type="CDD" id="cd06225">
    <property type="entry name" value="HAMP"/>
    <property type="match status" value="1"/>
</dbReference>
<evidence type="ECO:0000256" key="2">
    <source>
        <dbReference type="ARBA" id="ARBA00022475"/>
    </source>
</evidence>
<dbReference type="Pfam" id="PF07228">
    <property type="entry name" value="SpoIIE"/>
    <property type="match status" value="1"/>
</dbReference>
<reference evidence="10" key="1">
    <citation type="submission" date="2019-05" db="EMBL/GenBank/DDBJ databases">
        <title>Methanoculleus sp. FWC-SCC1, a methanogenic archaeon isolated from deep marine cold seep.</title>
        <authorList>
            <person name="Chen Y.-W."/>
            <person name="Chen S.-C."/>
            <person name="Teng N.-H."/>
            <person name="Lai M.-C."/>
        </authorList>
    </citation>
    <scope>NUCLEOTIDE SEQUENCE</scope>
    <source>
        <strain evidence="10">FWC-SCC1</strain>
    </source>
</reference>
<dbReference type="PANTHER" id="PTHR43156">
    <property type="entry name" value="STAGE II SPORULATION PROTEIN E-RELATED"/>
    <property type="match status" value="1"/>
</dbReference>
<keyword evidence="4" id="KW-0378">Hydrolase</keyword>
<keyword evidence="6 7" id="KW-0472">Membrane</keyword>
<dbReference type="InterPro" id="IPR033479">
    <property type="entry name" value="dCache_1"/>
</dbReference>
<feature type="transmembrane region" description="Helical" evidence="7">
    <location>
        <begin position="373"/>
        <end position="394"/>
    </location>
</feature>
<dbReference type="CDD" id="cd12913">
    <property type="entry name" value="PDC1_MCP_like"/>
    <property type="match status" value="1"/>
</dbReference>
<evidence type="ECO:0000256" key="6">
    <source>
        <dbReference type="ARBA" id="ARBA00023136"/>
    </source>
</evidence>
<dbReference type="CDD" id="cd12912">
    <property type="entry name" value="PDC2_MCP_like"/>
    <property type="match status" value="1"/>
</dbReference>
<dbReference type="Gene3D" id="6.10.340.10">
    <property type="match status" value="1"/>
</dbReference>
<dbReference type="InterPro" id="IPR001932">
    <property type="entry name" value="PPM-type_phosphatase-like_dom"/>
</dbReference>
<dbReference type="EMBL" id="VCYH01000003">
    <property type="protein sequence ID" value="MDN7024268.1"/>
    <property type="molecule type" value="Genomic_DNA"/>
</dbReference>
<keyword evidence="5 7" id="KW-1133">Transmembrane helix</keyword>
<dbReference type="PROSITE" id="PS50885">
    <property type="entry name" value="HAMP"/>
    <property type="match status" value="1"/>
</dbReference>
<dbReference type="Pfam" id="PF00672">
    <property type="entry name" value="HAMP"/>
    <property type="match status" value="1"/>
</dbReference>
<dbReference type="Gene3D" id="3.30.450.20">
    <property type="entry name" value="PAS domain"/>
    <property type="match status" value="1"/>
</dbReference>
<keyword evidence="11" id="KW-1185">Reference proteome</keyword>
<evidence type="ECO:0000313" key="10">
    <source>
        <dbReference type="EMBL" id="MDN7024268.1"/>
    </source>
</evidence>
<accession>A0ABT8M8L2</accession>
<dbReference type="SUPFAM" id="SSF103190">
    <property type="entry name" value="Sensory domain-like"/>
    <property type="match status" value="1"/>
</dbReference>
<dbReference type="SUPFAM" id="SSF158472">
    <property type="entry name" value="HAMP domain-like"/>
    <property type="match status" value="1"/>
</dbReference>
<comment type="subcellular location">
    <subcellularLocation>
        <location evidence="1">Cell membrane</location>
        <topology evidence="1">Multi-pass membrane protein</topology>
    </subcellularLocation>
</comment>
<gene>
    <name evidence="10" type="ORF">FGU65_05075</name>
</gene>
<sequence length="700" mass="74318">MSPGDGKRRSIGRSVGTKIFLAFLALSTAALLLAGFLAFAETEDISSYALRQNAELADQAVESTAALEEDAEESLLMLAEDQASISTIVFEQVSGDVGTMAEYAGEVMHDPVPASTAPGVAPLLYTAPVAAVTDDERSAVLRMESILRPVGDVDSRLSSVYVGTESGMALIYPRPDGLNASFDPRTRGWFVQALATGNTTWSEPYVDVGGHGLTIACSQPVTDAGRGWVWVVGADVTIETINQQIIGTQVGDRGYALLVDRQGNVVSRPGLAAGDARWDESFVTENLLASGNPDIVAVAEKMIAGETGVARVMFADGERFVAYAPVESVGWSVGVVMPVEEVLAPVLATEESILQASEETAAHITAEQQHMQVIFLGLFLVLLAVVGVLTLLVVRHLTRPLEELQKGSEAIGQGDLDYRVEIATGDEFEDLARSFNRMAADLAAHIDELRQKTAENERIGKELEIAKEIQQSILPEAAPVLPGIDLVGYNLPAMEVGGDFYDYIPLGGDRWGVAIADVSGKGVPAALFMALSRTFLRASALRSPDPAASVSDANRAIALDAKTSMFVTLFYAVLDAREKTFTYVNAGHNPPLLFRPGASRAALLEGRGIALGILDEIDPEVVRVGLGPGDMLVLYTDGVTEATNEGDEEYGIERLEAFVSGLPKGLPAREVIAAVAEDVAAFAGTAPQFDDITLVVLKVA</sequence>
<dbReference type="Pfam" id="PF02743">
    <property type="entry name" value="dCache_1"/>
    <property type="match status" value="1"/>
</dbReference>
<dbReference type="InterPro" id="IPR029151">
    <property type="entry name" value="Sensor-like_sf"/>
</dbReference>
<dbReference type="SMART" id="SM00331">
    <property type="entry name" value="PP2C_SIG"/>
    <property type="match status" value="1"/>
</dbReference>
<dbReference type="RefSeq" id="WP_301663365.1">
    <property type="nucleotide sequence ID" value="NZ_VCYH01000003.1"/>
</dbReference>
<dbReference type="PROSITE" id="PS51746">
    <property type="entry name" value="PPM_2"/>
    <property type="match status" value="1"/>
</dbReference>
<keyword evidence="2" id="KW-1003">Cell membrane</keyword>
<feature type="domain" description="HAMP" evidence="8">
    <location>
        <begin position="395"/>
        <end position="447"/>
    </location>
</feature>
<name>A0ABT8M8L2_9EURY</name>
<comment type="caution">
    <text evidence="10">The sequence shown here is derived from an EMBL/GenBank/DDBJ whole genome shotgun (WGS) entry which is preliminary data.</text>
</comment>
<dbReference type="Proteomes" id="UP001168338">
    <property type="component" value="Unassembled WGS sequence"/>
</dbReference>
<protein>
    <submittedName>
        <fullName evidence="10">HAMP domain-containing protein</fullName>
    </submittedName>
</protein>
<evidence type="ECO:0000256" key="4">
    <source>
        <dbReference type="ARBA" id="ARBA00022801"/>
    </source>
</evidence>
<evidence type="ECO:0000256" key="7">
    <source>
        <dbReference type="SAM" id="Phobius"/>
    </source>
</evidence>
<feature type="domain" description="PPM-type phosphatase" evidence="9">
    <location>
        <begin position="483"/>
        <end position="699"/>
    </location>
</feature>
<keyword evidence="3 7" id="KW-0812">Transmembrane</keyword>
<dbReference type="InterPro" id="IPR003660">
    <property type="entry name" value="HAMP_dom"/>
</dbReference>
<evidence type="ECO:0000256" key="1">
    <source>
        <dbReference type="ARBA" id="ARBA00004651"/>
    </source>
</evidence>
<evidence type="ECO:0000313" key="11">
    <source>
        <dbReference type="Proteomes" id="UP001168338"/>
    </source>
</evidence>
<evidence type="ECO:0000256" key="5">
    <source>
        <dbReference type="ARBA" id="ARBA00022989"/>
    </source>
</evidence>
<evidence type="ECO:0000259" key="8">
    <source>
        <dbReference type="PROSITE" id="PS50885"/>
    </source>
</evidence>